<name>A0ABR9AW80_9BACL</name>
<dbReference type="Proteomes" id="UP000634529">
    <property type="component" value="Unassembled WGS sequence"/>
</dbReference>
<gene>
    <name evidence="1" type="ORF">IFO66_08545</name>
</gene>
<dbReference type="RefSeq" id="WP_192024748.1">
    <property type="nucleotide sequence ID" value="NZ_JACYTN010000004.1"/>
</dbReference>
<dbReference type="EMBL" id="JACYTN010000004">
    <property type="protein sequence ID" value="MBD8498360.1"/>
    <property type="molecule type" value="Genomic_DNA"/>
</dbReference>
<accession>A0ABR9AW80</accession>
<protein>
    <submittedName>
        <fullName evidence="1">Uncharacterized protein</fullName>
    </submittedName>
</protein>
<sequence>MNNFILKVNQTTEINNGNGKDSLVEFKTLKKQFDVLELTILSMLDYANKTQDDSLVETVDMKYFLVNLWTSHKISKEKVSSYVPKFITQVDCETILATPQD</sequence>
<evidence type="ECO:0000313" key="2">
    <source>
        <dbReference type="Proteomes" id="UP000634529"/>
    </source>
</evidence>
<evidence type="ECO:0000313" key="1">
    <source>
        <dbReference type="EMBL" id="MBD8498360.1"/>
    </source>
</evidence>
<keyword evidence="2" id="KW-1185">Reference proteome</keyword>
<comment type="caution">
    <text evidence="1">The sequence shown here is derived from an EMBL/GenBank/DDBJ whole genome shotgun (WGS) entry which is preliminary data.</text>
</comment>
<proteinExistence type="predicted"/>
<organism evidence="1 2">
    <name type="scientific">Paenibacillus arenosi</name>
    <dbReference type="NCBI Taxonomy" id="2774142"/>
    <lineage>
        <taxon>Bacteria</taxon>
        <taxon>Bacillati</taxon>
        <taxon>Bacillota</taxon>
        <taxon>Bacilli</taxon>
        <taxon>Bacillales</taxon>
        <taxon>Paenibacillaceae</taxon>
        <taxon>Paenibacillus</taxon>
    </lineage>
</organism>
<reference evidence="1 2" key="1">
    <citation type="submission" date="2020-09" db="EMBL/GenBank/DDBJ databases">
        <title>Paenibacillus sp. CAU 1523 isolated from sand of Haeundae Beach.</title>
        <authorList>
            <person name="Kim W."/>
        </authorList>
    </citation>
    <scope>NUCLEOTIDE SEQUENCE [LARGE SCALE GENOMIC DNA]</scope>
    <source>
        <strain evidence="1 2">CAU 1523</strain>
    </source>
</reference>